<gene>
    <name evidence="1" type="ORF">HNQ85_001682</name>
</gene>
<accession>A0A7V9YZQ2</accession>
<protein>
    <submittedName>
        <fullName evidence="1">Uncharacterized protein</fullName>
    </submittedName>
</protein>
<reference evidence="1 2" key="1">
    <citation type="submission" date="2020-07" db="EMBL/GenBank/DDBJ databases">
        <title>Genomic Encyclopedia of Type Strains, Phase IV (KMG-IV): sequencing the most valuable type-strain genomes for metagenomic binning, comparative biology and taxonomic classification.</title>
        <authorList>
            <person name="Goeker M."/>
        </authorList>
    </citation>
    <scope>NUCLEOTIDE SEQUENCE [LARGE SCALE GENOMIC DNA]</scope>
    <source>
        <strain evidence="1 2">DSM 25220</strain>
    </source>
</reference>
<sequence length="331" mass="35035">MSELPKNNQQAGDIFLPPPNPLDPVIDNGGTGGTVQLGINETANLIATSSITGATVGLRYIPTGGEVLFVGIPWEGWGVANADPGSGTFSAFANVSEGGATNMTVQAGTGITNPVGQSQPESEGSAFRSIIQDNGGRVEVTHDFFPSVSPNLYQIFVTITNIGATPIDDLRYRRVMDWDVPPTIFNEWVEIHVNLAPNLFQASNQGFNSADPLAPLSGISTPVDPDGLINPGDPDYFFGPLDQGAAFDFRFGQLLPGQSRFFQLFYGAAATRDEALTALNLVGAQAWSIAYPNVVVDGENMPGVNGPNVFIFGYLQPPPPSLAPNFFSSAK</sequence>
<name>A0A7V9YZQ2_9BACL</name>
<organism evidence="1 2">
    <name type="scientific">[Anoxybacillus] calidus</name>
    <dbReference type="NCBI Taxonomy" id="575178"/>
    <lineage>
        <taxon>Bacteria</taxon>
        <taxon>Bacillati</taxon>
        <taxon>Bacillota</taxon>
        <taxon>Bacilli</taxon>
        <taxon>Bacillales</taxon>
        <taxon>Anoxybacillaceae</taxon>
        <taxon>Paranoxybacillus</taxon>
    </lineage>
</organism>
<dbReference type="EMBL" id="JACDUU010000003">
    <property type="protein sequence ID" value="MBA2871412.1"/>
    <property type="molecule type" value="Genomic_DNA"/>
</dbReference>
<dbReference type="AlphaFoldDB" id="A0A7V9YZQ2"/>
<proteinExistence type="predicted"/>
<keyword evidence="2" id="KW-1185">Reference proteome</keyword>
<evidence type="ECO:0000313" key="2">
    <source>
        <dbReference type="Proteomes" id="UP000580891"/>
    </source>
</evidence>
<evidence type="ECO:0000313" key="1">
    <source>
        <dbReference type="EMBL" id="MBA2871412.1"/>
    </source>
</evidence>
<dbReference type="RefSeq" id="WP_181537240.1">
    <property type="nucleotide sequence ID" value="NZ_JACDUU010000003.1"/>
</dbReference>
<dbReference type="Proteomes" id="UP000580891">
    <property type="component" value="Unassembled WGS sequence"/>
</dbReference>
<comment type="caution">
    <text evidence="1">The sequence shown here is derived from an EMBL/GenBank/DDBJ whole genome shotgun (WGS) entry which is preliminary data.</text>
</comment>